<dbReference type="EMBL" id="JAJNOR010000003">
    <property type="protein sequence ID" value="MCD2492186.1"/>
    <property type="molecule type" value="Genomic_DNA"/>
</dbReference>
<reference evidence="3 4" key="1">
    <citation type="submission" date="2021-11" db="EMBL/GenBank/DDBJ databases">
        <title>Lacrimispora sp. nov. NSJ-141 isolated from human feces.</title>
        <authorList>
            <person name="Abdugheni R."/>
        </authorList>
    </citation>
    <scope>NUCLEOTIDE SEQUENCE [LARGE SCALE GENOMIC DNA]</scope>
    <source>
        <strain evidence="3 4">NSJ-141</strain>
    </source>
</reference>
<keyword evidence="2" id="KW-0732">Signal</keyword>
<organism evidence="3 4">
    <name type="scientific">Lientehia hominis</name>
    <dbReference type="NCBI Taxonomy" id="2897778"/>
    <lineage>
        <taxon>Bacteria</taxon>
        <taxon>Bacillati</taxon>
        <taxon>Bacillota</taxon>
        <taxon>Clostridia</taxon>
        <taxon>Lachnospirales</taxon>
        <taxon>Lachnospiraceae</taxon>
        <taxon>Lientehia</taxon>
    </lineage>
</organism>
<accession>A0AAP2RI66</accession>
<dbReference type="AlphaFoldDB" id="A0AAP2RI66"/>
<feature type="signal peptide" evidence="2">
    <location>
        <begin position="1"/>
        <end position="23"/>
    </location>
</feature>
<feature type="chain" id="PRO_5042875727" evidence="2">
    <location>
        <begin position="24"/>
        <end position="386"/>
    </location>
</feature>
<gene>
    <name evidence="3" type="ORF">LQE92_06030</name>
</gene>
<name>A0AAP2RI66_9FIRM</name>
<sequence>MKRRKAMFMIAITVLCLSACGRADSEQVESSSDSQFRQSPKTNGNEIGTEKLSWDNERICLEISEGVSMDAEVVIPDTIRETVEKCHVKDIHFNGKEVAFRLFPEIEKNKWEFLDYSDLGVDSQVSFEGKFSLPLTKKEMSGSAMIGLELNFHTEHWMKCEANLPLIFTSSSDIEVKEDLSGDLAFESRDAVVRKVSEYLQNDIGLEIKPINSYSIDYRKMEEQEEINKRDGGEELKDPGDQNWTWSAEDDCYYLTFEQYINGLPMLIDNYAGQDGNGTRTGEVRVGYTVNGIESISCLGNFAVTEREKMKLAQPEDIVNTLKKKYELILTNDITITQMKLIYFPYPISNKEWEYDFIPTWRVTYKQSDGDRYFYIDAVTGEEVNY</sequence>
<dbReference type="Gene3D" id="2.40.128.690">
    <property type="entry name" value="YycH protein, domain 3-like"/>
    <property type="match status" value="1"/>
</dbReference>
<keyword evidence="4" id="KW-1185">Reference proteome</keyword>
<dbReference type="RefSeq" id="WP_231062099.1">
    <property type="nucleotide sequence ID" value="NZ_JAJNOR010000003.1"/>
</dbReference>
<proteinExistence type="predicted"/>
<evidence type="ECO:0000313" key="4">
    <source>
        <dbReference type="Proteomes" id="UP001299265"/>
    </source>
</evidence>
<feature type="region of interest" description="Disordered" evidence="1">
    <location>
        <begin position="28"/>
        <end position="48"/>
    </location>
</feature>
<dbReference type="Proteomes" id="UP001299265">
    <property type="component" value="Unassembled WGS sequence"/>
</dbReference>
<evidence type="ECO:0000256" key="2">
    <source>
        <dbReference type="SAM" id="SignalP"/>
    </source>
</evidence>
<comment type="caution">
    <text evidence="3">The sequence shown here is derived from an EMBL/GenBank/DDBJ whole genome shotgun (WGS) entry which is preliminary data.</text>
</comment>
<evidence type="ECO:0000313" key="3">
    <source>
        <dbReference type="EMBL" id="MCD2492186.1"/>
    </source>
</evidence>
<evidence type="ECO:0000256" key="1">
    <source>
        <dbReference type="SAM" id="MobiDB-lite"/>
    </source>
</evidence>
<protein>
    <submittedName>
        <fullName evidence="3">Two-component system regulatory protein YycI</fullName>
    </submittedName>
</protein>
<feature type="compositionally biased region" description="Polar residues" evidence="1">
    <location>
        <begin position="36"/>
        <end position="46"/>
    </location>
</feature>